<dbReference type="GO" id="GO:0005737">
    <property type="term" value="C:cytoplasm"/>
    <property type="evidence" value="ECO:0007669"/>
    <property type="project" value="TreeGrafter"/>
</dbReference>
<proteinExistence type="predicted"/>
<dbReference type="PANTHER" id="PTHR23044:SF61">
    <property type="entry name" value="3'-5' EXORIBONUCLEASE 1-RELATED"/>
    <property type="match status" value="1"/>
</dbReference>
<sequence>MSTENGAESEVDEGELIKKKYERKEATALENARKIEKNLKRDHGNVYEPYIPQSQAVRLSEEEASRVMAELSSMTITELRKALSNIGITSLKNEGSKKVLRKRVATEYGRRINNQQRKQKFFTNKTARLFDYLVVMDFECTCIEIIYDYPHEIIEFPAVLIDLKELKKVDEFRTYIRPRLNPILDPFCINFTGITQETVDAAPPFHEALLNFYDWMDNAGLFDKNVRFAFVTDGPHDIWKFLQFQCNLDGMKLPHIFRSYINLKRIFETKVAPLQKGQGQSGIQKMLNHFDLTFEGSAHSGLDDATNIARIAIEMIKKGIELRINERCAKKNSAEERELSKKPPNEAQKMSDMHIWRKKLPLRYIHVTRKEFLDEDFADCSTCDDEEDEIEQFLKSVREERQRKQEAELRSASTDETSEDLLTNTDTATVSTVWKEEDEFFSAEESTFSDTSDVTTPHFVTSECSPGRREIVSGLTQSELPVQTASRAFQTARPPVPVRVADNHPPILVFGLAFRLFHCSFALFKVSF</sequence>
<accession>A0A8S1HJP7</accession>
<keyword evidence="4" id="KW-0175">Coiled coil</keyword>
<dbReference type="InterPro" id="IPR051274">
    <property type="entry name" value="3-5_Exoribonuclease"/>
</dbReference>
<gene>
    <name evidence="6" type="ORF">CAUJ_LOCUS12795</name>
</gene>
<evidence type="ECO:0000256" key="1">
    <source>
        <dbReference type="ARBA" id="ARBA00022722"/>
    </source>
</evidence>
<evidence type="ECO:0000256" key="2">
    <source>
        <dbReference type="ARBA" id="ARBA00022801"/>
    </source>
</evidence>
<dbReference type="AlphaFoldDB" id="A0A8S1HJP7"/>
<dbReference type="SMART" id="SM00479">
    <property type="entry name" value="EXOIII"/>
    <property type="match status" value="1"/>
</dbReference>
<evidence type="ECO:0000313" key="6">
    <source>
        <dbReference type="EMBL" id="CAD6196884.1"/>
    </source>
</evidence>
<keyword evidence="3" id="KW-0269">Exonuclease</keyword>
<feature type="coiled-coil region" evidence="4">
    <location>
        <begin position="383"/>
        <end position="410"/>
    </location>
</feature>
<dbReference type="Proteomes" id="UP000835052">
    <property type="component" value="Unassembled WGS sequence"/>
</dbReference>
<evidence type="ECO:0000256" key="4">
    <source>
        <dbReference type="SAM" id="Coils"/>
    </source>
</evidence>
<dbReference type="OrthoDB" id="5775694at2759"/>
<keyword evidence="2" id="KW-0378">Hydrolase</keyword>
<dbReference type="InterPro" id="IPR047201">
    <property type="entry name" value="ERI-1_3'hExo-like"/>
</dbReference>
<keyword evidence="1" id="KW-0540">Nuclease</keyword>
<reference evidence="6" key="1">
    <citation type="submission" date="2020-10" db="EMBL/GenBank/DDBJ databases">
        <authorList>
            <person name="Kikuchi T."/>
        </authorList>
    </citation>
    <scope>NUCLEOTIDE SEQUENCE</scope>
    <source>
        <strain evidence="6">NKZ352</strain>
    </source>
</reference>
<dbReference type="InterPro" id="IPR012337">
    <property type="entry name" value="RNaseH-like_sf"/>
</dbReference>
<comment type="caution">
    <text evidence="6">The sequence shown here is derived from an EMBL/GenBank/DDBJ whole genome shotgun (WGS) entry which is preliminary data.</text>
</comment>
<feature type="domain" description="Exonuclease" evidence="5">
    <location>
        <begin position="132"/>
        <end position="321"/>
    </location>
</feature>
<dbReference type="EMBL" id="CAJGYM010000081">
    <property type="protein sequence ID" value="CAD6196884.1"/>
    <property type="molecule type" value="Genomic_DNA"/>
</dbReference>
<dbReference type="Gene3D" id="3.30.420.10">
    <property type="entry name" value="Ribonuclease H-like superfamily/Ribonuclease H"/>
    <property type="match status" value="1"/>
</dbReference>
<dbReference type="GO" id="GO:0003676">
    <property type="term" value="F:nucleic acid binding"/>
    <property type="evidence" value="ECO:0007669"/>
    <property type="project" value="InterPro"/>
</dbReference>
<keyword evidence="7" id="KW-1185">Reference proteome</keyword>
<evidence type="ECO:0000256" key="3">
    <source>
        <dbReference type="ARBA" id="ARBA00022839"/>
    </source>
</evidence>
<evidence type="ECO:0000259" key="5">
    <source>
        <dbReference type="SMART" id="SM00479"/>
    </source>
</evidence>
<protein>
    <recommendedName>
        <fullName evidence="5">Exonuclease domain-containing protein</fullName>
    </recommendedName>
</protein>
<dbReference type="PANTHER" id="PTHR23044">
    <property type="entry name" value="3'-5' EXONUCLEASE ERI1-RELATED"/>
    <property type="match status" value="1"/>
</dbReference>
<organism evidence="6 7">
    <name type="scientific">Caenorhabditis auriculariae</name>
    <dbReference type="NCBI Taxonomy" id="2777116"/>
    <lineage>
        <taxon>Eukaryota</taxon>
        <taxon>Metazoa</taxon>
        <taxon>Ecdysozoa</taxon>
        <taxon>Nematoda</taxon>
        <taxon>Chromadorea</taxon>
        <taxon>Rhabditida</taxon>
        <taxon>Rhabditina</taxon>
        <taxon>Rhabditomorpha</taxon>
        <taxon>Rhabditoidea</taxon>
        <taxon>Rhabditidae</taxon>
        <taxon>Peloderinae</taxon>
        <taxon>Caenorhabditis</taxon>
    </lineage>
</organism>
<evidence type="ECO:0000313" key="7">
    <source>
        <dbReference type="Proteomes" id="UP000835052"/>
    </source>
</evidence>
<dbReference type="GO" id="GO:0000175">
    <property type="term" value="F:3'-5'-RNA exonuclease activity"/>
    <property type="evidence" value="ECO:0007669"/>
    <property type="project" value="InterPro"/>
</dbReference>
<dbReference type="CDD" id="cd06133">
    <property type="entry name" value="ERI-1_3'hExo_like"/>
    <property type="match status" value="1"/>
</dbReference>
<dbReference type="Pfam" id="PF00929">
    <property type="entry name" value="RNase_T"/>
    <property type="match status" value="1"/>
</dbReference>
<name>A0A8S1HJP7_9PELO</name>
<dbReference type="InterPro" id="IPR013520">
    <property type="entry name" value="Ribonucl_H"/>
</dbReference>
<dbReference type="SUPFAM" id="SSF53098">
    <property type="entry name" value="Ribonuclease H-like"/>
    <property type="match status" value="1"/>
</dbReference>
<dbReference type="InterPro" id="IPR036397">
    <property type="entry name" value="RNaseH_sf"/>
</dbReference>